<keyword evidence="10" id="KW-0496">Mitochondrion</keyword>
<accession>A0A443R3D4</accession>
<evidence type="ECO:0000256" key="9">
    <source>
        <dbReference type="ARBA" id="ARBA00022958"/>
    </source>
</evidence>
<feature type="non-terminal residue" evidence="15">
    <location>
        <position position="1"/>
    </location>
</feature>
<dbReference type="GO" id="GO:0046872">
    <property type="term" value="F:metal ion binding"/>
    <property type="evidence" value="ECO:0007669"/>
    <property type="project" value="UniProtKB-KW"/>
</dbReference>
<comment type="caution">
    <text evidence="15">The sequence shown here is derived from an EMBL/GenBank/DDBJ whole genome shotgun (WGS) entry which is preliminary data.</text>
</comment>
<dbReference type="GO" id="GO:0005739">
    <property type="term" value="C:mitochondrion"/>
    <property type="evidence" value="ECO:0007669"/>
    <property type="project" value="UniProtKB-SubCell"/>
</dbReference>
<dbReference type="OrthoDB" id="5404651at2759"/>
<proteinExistence type="inferred from homology"/>
<dbReference type="InterPro" id="IPR036249">
    <property type="entry name" value="Thioredoxin-like_sf"/>
</dbReference>
<dbReference type="PROSITE" id="PS00098">
    <property type="entry name" value="THIOLASE_1"/>
    <property type="match status" value="1"/>
</dbReference>
<dbReference type="GO" id="GO:0006635">
    <property type="term" value="P:fatty acid beta-oxidation"/>
    <property type="evidence" value="ECO:0007669"/>
    <property type="project" value="TreeGrafter"/>
</dbReference>
<keyword evidence="6 12" id="KW-0808">Transferase</keyword>
<dbReference type="GO" id="GO:0003985">
    <property type="term" value="F:acetyl-CoA C-acetyltransferase activity"/>
    <property type="evidence" value="ECO:0007669"/>
    <property type="project" value="UniProtKB-EC"/>
</dbReference>
<keyword evidence="16" id="KW-1185">Reference proteome</keyword>
<keyword evidence="7" id="KW-0479">Metal-binding</keyword>
<dbReference type="PROSITE" id="PS00099">
    <property type="entry name" value="THIOLASE_3"/>
    <property type="match status" value="1"/>
</dbReference>
<comment type="subunit">
    <text evidence="4">Homotetramer.</text>
</comment>
<keyword evidence="11 12" id="KW-0012">Acyltransferase</keyword>
<comment type="similarity">
    <text evidence="3 12">Belongs to the thiolase-like superfamily. Thiolase family.</text>
</comment>
<dbReference type="PANTHER" id="PTHR18919">
    <property type="entry name" value="ACETYL-COA C-ACYLTRANSFERASE"/>
    <property type="match status" value="1"/>
</dbReference>
<dbReference type="PROSITE" id="PS00737">
    <property type="entry name" value="THIOLASE_2"/>
    <property type="match status" value="1"/>
</dbReference>
<dbReference type="CDD" id="cd00751">
    <property type="entry name" value="thiolase"/>
    <property type="match status" value="1"/>
</dbReference>
<evidence type="ECO:0000256" key="7">
    <source>
        <dbReference type="ARBA" id="ARBA00022723"/>
    </source>
</evidence>
<evidence type="ECO:0000256" key="12">
    <source>
        <dbReference type="RuleBase" id="RU003557"/>
    </source>
</evidence>
<dbReference type="EC" id="2.3.1.9" evidence="5"/>
<evidence type="ECO:0000313" key="15">
    <source>
        <dbReference type="EMBL" id="RWS09782.1"/>
    </source>
</evidence>
<dbReference type="EMBL" id="NCKU01002346">
    <property type="protein sequence ID" value="RWS09782.1"/>
    <property type="molecule type" value="Genomic_DNA"/>
</dbReference>
<sequence>RLPFYLSKSYSTQRLIEEVVIVSATRTPIGSFRSSLASLKAPELAAVAIDSIVSKSGNVGQAPCRQAVLYAGLPIKTEATTINKVCSSGMKSIMIAAQTLSLGHQKIMIAGGMESMSNAPYYMDRGDTPYGGVNLKDAILFDGLMDPYKNIHMGNCGENTAKKLGITREEQDNYAIRSYKNSRRAAEEGVFKLEITPVTLKGKKGKPDVVVSEDEEYKNFKEEKFATLRTVFQKESGTITAGNASKLNDGAAACLLMTVSTAQSLNLKPLARIVGYADAAVEPIDFPIAPVEATKRLLKQCAVNKEDVARWEINEAFSVVVLANIKLLDIDPNKVNVNGGAVSLGHPIGMSGARIVNSLALNLKEGQFGVAAICNGGGGASAMMIQKLSSLEESLPILTLFTKRNCPLCDEAKEKVLPYLKEVQLEEIDIEAPANKHYFGLYRYEIPVFHLNGKFLMKNRGIDTQILESKLKMLKDSK</sequence>
<dbReference type="InterPro" id="IPR002155">
    <property type="entry name" value="Thiolase"/>
</dbReference>
<dbReference type="InterPro" id="IPR020617">
    <property type="entry name" value="Thiolase_C"/>
</dbReference>
<dbReference type="InterPro" id="IPR020610">
    <property type="entry name" value="Thiolase_AS"/>
</dbReference>
<dbReference type="AlphaFoldDB" id="A0A443R3D4"/>
<feature type="domain" description="Thiolase N-terminal" evidence="13">
    <location>
        <begin position="19"/>
        <end position="259"/>
    </location>
</feature>
<dbReference type="FunFam" id="3.40.47.10:FF:000007">
    <property type="entry name" value="acetyl-CoA acetyltransferase, mitochondrial"/>
    <property type="match status" value="1"/>
</dbReference>
<dbReference type="InterPro" id="IPR020615">
    <property type="entry name" value="Thiolase_acyl_enz_int_AS"/>
</dbReference>
<dbReference type="InterPro" id="IPR020613">
    <property type="entry name" value="Thiolase_CS"/>
</dbReference>
<gene>
    <name evidence="15" type="ORF">B4U79_00645</name>
</gene>
<dbReference type="Pfam" id="PF05768">
    <property type="entry name" value="Glrx-like"/>
    <property type="match status" value="1"/>
</dbReference>
<comment type="subcellular location">
    <subcellularLocation>
        <location evidence="1">Mitochondrion</location>
    </subcellularLocation>
</comment>
<evidence type="ECO:0000313" key="16">
    <source>
        <dbReference type="Proteomes" id="UP000285301"/>
    </source>
</evidence>
<dbReference type="PANTHER" id="PTHR18919:SF156">
    <property type="entry name" value="ACETYL-COA ACETYLTRANSFERASE, MITOCHONDRIAL"/>
    <property type="match status" value="1"/>
</dbReference>
<protein>
    <recommendedName>
        <fullName evidence="5">acetyl-CoA C-acetyltransferase</fullName>
        <ecNumber evidence="5">2.3.1.9</ecNumber>
    </recommendedName>
</protein>
<dbReference type="InterPro" id="IPR008554">
    <property type="entry name" value="Glutaredoxin-like"/>
</dbReference>
<evidence type="ECO:0000256" key="11">
    <source>
        <dbReference type="ARBA" id="ARBA00023315"/>
    </source>
</evidence>
<dbReference type="Pfam" id="PF02803">
    <property type="entry name" value="Thiolase_C"/>
    <property type="match status" value="1"/>
</dbReference>
<evidence type="ECO:0000259" key="14">
    <source>
        <dbReference type="Pfam" id="PF02803"/>
    </source>
</evidence>
<evidence type="ECO:0000256" key="8">
    <source>
        <dbReference type="ARBA" id="ARBA00022946"/>
    </source>
</evidence>
<dbReference type="InterPro" id="IPR016039">
    <property type="entry name" value="Thiolase-like"/>
</dbReference>
<evidence type="ECO:0000256" key="3">
    <source>
        <dbReference type="ARBA" id="ARBA00010982"/>
    </source>
</evidence>
<dbReference type="Gene3D" id="3.40.47.10">
    <property type="match status" value="1"/>
</dbReference>
<dbReference type="NCBIfam" id="TIGR01930">
    <property type="entry name" value="AcCoA-C-Actrans"/>
    <property type="match status" value="1"/>
</dbReference>
<organism evidence="15 16">
    <name type="scientific">Dinothrombium tinctorium</name>
    <dbReference type="NCBI Taxonomy" id="1965070"/>
    <lineage>
        <taxon>Eukaryota</taxon>
        <taxon>Metazoa</taxon>
        <taxon>Ecdysozoa</taxon>
        <taxon>Arthropoda</taxon>
        <taxon>Chelicerata</taxon>
        <taxon>Arachnida</taxon>
        <taxon>Acari</taxon>
        <taxon>Acariformes</taxon>
        <taxon>Trombidiformes</taxon>
        <taxon>Prostigmata</taxon>
        <taxon>Anystina</taxon>
        <taxon>Parasitengona</taxon>
        <taxon>Trombidioidea</taxon>
        <taxon>Trombidiidae</taxon>
        <taxon>Dinothrombium</taxon>
    </lineage>
</organism>
<dbReference type="Pfam" id="PF00108">
    <property type="entry name" value="Thiolase_N"/>
    <property type="match status" value="1"/>
</dbReference>
<evidence type="ECO:0000256" key="10">
    <source>
        <dbReference type="ARBA" id="ARBA00023128"/>
    </source>
</evidence>
<comment type="pathway">
    <text evidence="2">Lipid metabolism.</text>
</comment>
<dbReference type="InterPro" id="IPR020616">
    <property type="entry name" value="Thiolase_N"/>
</dbReference>
<evidence type="ECO:0000256" key="6">
    <source>
        <dbReference type="ARBA" id="ARBA00022679"/>
    </source>
</evidence>
<feature type="domain" description="Thiolase C-terminal" evidence="14">
    <location>
        <begin position="267"/>
        <end position="387"/>
    </location>
</feature>
<evidence type="ECO:0000256" key="1">
    <source>
        <dbReference type="ARBA" id="ARBA00004173"/>
    </source>
</evidence>
<name>A0A443R3D4_9ACAR</name>
<evidence type="ECO:0000256" key="2">
    <source>
        <dbReference type="ARBA" id="ARBA00005189"/>
    </source>
</evidence>
<dbReference type="STRING" id="1965070.A0A443R3D4"/>
<keyword evidence="8" id="KW-0809">Transit peptide</keyword>
<dbReference type="Gene3D" id="3.40.30.10">
    <property type="entry name" value="Glutaredoxin"/>
    <property type="match status" value="1"/>
</dbReference>
<dbReference type="SUPFAM" id="SSF53901">
    <property type="entry name" value="Thiolase-like"/>
    <property type="match status" value="2"/>
</dbReference>
<dbReference type="SUPFAM" id="SSF52833">
    <property type="entry name" value="Thioredoxin-like"/>
    <property type="match status" value="1"/>
</dbReference>
<reference evidence="15 16" key="1">
    <citation type="journal article" date="2018" name="Gigascience">
        <title>Genomes of trombidid mites reveal novel predicted allergens and laterally-transferred genes associated with secondary metabolism.</title>
        <authorList>
            <person name="Dong X."/>
            <person name="Chaisiri K."/>
            <person name="Xia D."/>
            <person name="Armstrong S.D."/>
            <person name="Fang Y."/>
            <person name="Donnelly M.J."/>
            <person name="Kadowaki T."/>
            <person name="McGarry J.W."/>
            <person name="Darby A.C."/>
            <person name="Makepeace B.L."/>
        </authorList>
    </citation>
    <scope>NUCLEOTIDE SEQUENCE [LARGE SCALE GENOMIC DNA]</scope>
    <source>
        <strain evidence="15">UoL-WK</strain>
    </source>
</reference>
<dbReference type="Proteomes" id="UP000285301">
    <property type="component" value="Unassembled WGS sequence"/>
</dbReference>
<evidence type="ECO:0000256" key="4">
    <source>
        <dbReference type="ARBA" id="ARBA00011881"/>
    </source>
</evidence>
<evidence type="ECO:0000256" key="5">
    <source>
        <dbReference type="ARBA" id="ARBA00012705"/>
    </source>
</evidence>
<keyword evidence="9" id="KW-0630">Potassium</keyword>
<evidence type="ECO:0000259" key="13">
    <source>
        <dbReference type="Pfam" id="PF00108"/>
    </source>
</evidence>
<feature type="non-terminal residue" evidence="15">
    <location>
        <position position="478"/>
    </location>
</feature>